<dbReference type="Gene3D" id="3.30.1330.40">
    <property type="entry name" value="RutC-like"/>
    <property type="match status" value="1"/>
</dbReference>
<dbReference type="RefSeq" id="WP_076877552.1">
    <property type="nucleotide sequence ID" value="NZ_MLCN01000012.1"/>
</dbReference>
<name>A0A1S8CWE0_9GAMM</name>
<dbReference type="PANTHER" id="PTHR47328">
    <property type="match status" value="1"/>
</dbReference>
<protein>
    <recommendedName>
        <fullName evidence="3">Enamine deaminase RidA (YjgF/YER057c/UK114 family)</fullName>
    </recommendedName>
</protein>
<dbReference type="Proteomes" id="UP000192132">
    <property type="component" value="Unassembled WGS sequence"/>
</dbReference>
<evidence type="ECO:0008006" key="3">
    <source>
        <dbReference type="Google" id="ProtNLM"/>
    </source>
</evidence>
<dbReference type="AlphaFoldDB" id="A0A1S8CWE0"/>
<gene>
    <name evidence="1" type="ORF">BKE30_05125</name>
</gene>
<dbReference type="InterPro" id="IPR035959">
    <property type="entry name" value="RutC-like_sf"/>
</dbReference>
<evidence type="ECO:0000313" key="1">
    <source>
        <dbReference type="EMBL" id="ONG41354.1"/>
    </source>
</evidence>
<dbReference type="Pfam" id="PF01042">
    <property type="entry name" value="Ribonuc_L-PSP"/>
    <property type="match status" value="1"/>
</dbReference>
<sequence>MGIKRLQTSKRFSEIVIHGETVYLAGQLADDFSGDISEQTRQTLANIDRFLAEAGTDKSQLLSATIYLKDIQQDYAGMNAVWDEWMTVAAPARTTVEARLYHNDVLIEITVTAALAA</sequence>
<accession>A0A1S8CWE0</accession>
<organism evidence="1 2">
    <name type="scientific">Alkanindiges hydrocarboniclasticus</name>
    <dbReference type="NCBI Taxonomy" id="1907941"/>
    <lineage>
        <taxon>Bacteria</taxon>
        <taxon>Pseudomonadati</taxon>
        <taxon>Pseudomonadota</taxon>
        <taxon>Gammaproteobacteria</taxon>
        <taxon>Moraxellales</taxon>
        <taxon>Moraxellaceae</taxon>
        <taxon>Alkanindiges</taxon>
    </lineage>
</organism>
<dbReference type="OrthoDB" id="6899345at2"/>
<dbReference type="InterPro" id="IPR035709">
    <property type="entry name" value="YoaB-like"/>
</dbReference>
<evidence type="ECO:0000313" key="2">
    <source>
        <dbReference type="Proteomes" id="UP000192132"/>
    </source>
</evidence>
<keyword evidence="2" id="KW-1185">Reference proteome</keyword>
<dbReference type="CDD" id="cd06150">
    <property type="entry name" value="YjgF_YER057c_UK114_like_2"/>
    <property type="match status" value="1"/>
</dbReference>
<dbReference type="InterPro" id="IPR006175">
    <property type="entry name" value="YjgF/YER057c/UK114"/>
</dbReference>
<dbReference type="STRING" id="1907941.BKE30_05125"/>
<proteinExistence type="predicted"/>
<reference evidence="1 2" key="1">
    <citation type="submission" date="2016-10" db="EMBL/GenBank/DDBJ databases">
        <title>Draft Genome sequence of Alkanindiges sp. strain H1.</title>
        <authorList>
            <person name="Subhash Y."/>
            <person name="Lee S."/>
        </authorList>
    </citation>
    <scope>NUCLEOTIDE SEQUENCE [LARGE SCALE GENOMIC DNA]</scope>
    <source>
        <strain evidence="1 2">H1</strain>
    </source>
</reference>
<dbReference type="EMBL" id="MLCN01000012">
    <property type="protein sequence ID" value="ONG41354.1"/>
    <property type="molecule type" value="Genomic_DNA"/>
</dbReference>
<dbReference type="SUPFAM" id="SSF55298">
    <property type="entry name" value="YjgF-like"/>
    <property type="match status" value="1"/>
</dbReference>
<comment type="caution">
    <text evidence="1">The sequence shown here is derived from an EMBL/GenBank/DDBJ whole genome shotgun (WGS) entry which is preliminary data.</text>
</comment>
<dbReference type="PANTHER" id="PTHR47328:SF1">
    <property type="entry name" value="RUTC FAMILY PROTEIN YOAB"/>
    <property type="match status" value="1"/>
</dbReference>